<feature type="domain" description="Integrase catalytic" evidence="1">
    <location>
        <begin position="33"/>
        <end position="86"/>
    </location>
</feature>
<dbReference type="PANTHER" id="PTHR46889:SF4">
    <property type="entry name" value="TRANSPOSASE INSO FOR INSERTION SEQUENCE ELEMENT IS911B-RELATED"/>
    <property type="match status" value="1"/>
</dbReference>
<dbReference type="Proteomes" id="UP001057481">
    <property type="component" value="Unassembled WGS sequence"/>
</dbReference>
<comment type="caution">
    <text evidence="2">The sequence shown here is derived from an EMBL/GenBank/DDBJ whole genome shotgun (WGS) entry which is preliminary data.</text>
</comment>
<protein>
    <submittedName>
        <fullName evidence="2">IS3 family transposase</fullName>
    </submittedName>
</protein>
<dbReference type="InterPro" id="IPR001584">
    <property type="entry name" value="Integrase_cat-core"/>
</dbReference>
<dbReference type="Pfam" id="PF13333">
    <property type="entry name" value="rve_2"/>
    <property type="match status" value="1"/>
</dbReference>
<dbReference type="RefSeq" id="WP_205142890.1">
    <property type="nucleotide sequence ID" value="NZ_JAGMVS010000071.1"/>
</dbReference>
<evidence type="ECO:0000313" key="2">
    <source>
        <dbReference type="EMBL" id="MCM2437912.1"/>
    </source>
</evidence>
<evidence type="ECO:0000313" key="3">
    <source>
        <dbReference type="Proteomes" id="UP001057481"/>
    </source>
</evidence>
<dbReference type="Gene3D" id="3.30.420.10">
    <property type="entry name" value="Ribonuclease H-like superfamily/Ribonuclease H"/>
    <property type="match status" value="1"/>
</dbReference>
<gene>
    <name evidence="2" type="ORF">KAK10_08320</name>
</gene>
<dbReference type="SUPFAM" id="SSF53098">
    <property type="entry name" value="Ribonuclease H-like"/>
    <property type="match status" value="1"/>
</dbReference>
<dbReference type="InterPro" id="IPR012337">
    <property type="entry name" value="RNaseH-like_sf"/>
</dbReference>
<accession>A0ABT0VJB1</accession>
<sequence>MQSRGFFGNTLSKNHIIPSISRKTTCLDNAVLESFFRTLKVCTVHQEQYQTFAELKSAVIVFMDYYNNKRIKEKLNCICPVGFQNDAI</sequence>
<name>A0ABT0VJB1_9LACO</name>
<dbReference type="InterPro" id="IPR050900">
    <property type="entry name" value="Transposase_IS3/IS150/IS904"/>
</dbReference>
<reference evidence="2" key="1">
    <citation type="submission" date="2021-04" db="EMBL/GenBank/DDBJ databases">
        <title>Taxonomic assessment of Weissella genus.</title>
        <authorList>
            <person name="Fanelli F."/>
            <person name="Chieffi D."/>
            <person name="Dell'Aquila A."/>
            <person name="Gyu-Sung C."/>
            <person name="Franz C.M.A.P."/>
            <person name="Fusco V."/>
        </authorList>
    </citation>
    <scope>NUCLEOTIDE SEQUENCE</scope>
    <source>
        <strain evidence="2">LMG 25373</strain>
    </source>
</reference>
<dbReference type="EMBL" id="JAGMVS010000071">
    <property type="protein sequence ID" value="MCM2437912.1"/>
    <property type="molecule type" value="Genomic_DNA"/>
</dbReference>
<evidence type="ECO:0000259" key="1">
    <source>
        <dbReference type="Pfam" id="PF13333"/>
    </source>
</evidence>
<keyword evidence="3" id="KW-1185">Reference proteome</keyword>
<proteinExistence type="predicted"/>
<organism evidence="2 3">
    <name type="scientific">Periweissella beninensis</name>
    <dbReference type="NCBI Taxonomy" id="504936"/>
    <lineage>
        <taxon>Bacteria</taxon>
        <taxon>Bacillati</taxon>
        <taxon>Bacillota</taxon>
        <taxon>Bacilli</taxon>
        <taxon>Lactobacillales</taxon>
        <taxon>Lactobacillaceae</taxon>
        <taxon>Periweissella</taxon>
    </lineage>
</organism>
<dbReference type="PANTHER" id="PTHR46889">
    <property type="entry name" value="TRANSPOSASE INSF FOR INSERTION SEQUENCE IS3B-RELATED"/>
    <property type="match status" value="1"/>
</dbReference>
<dbReference type="InterPro" id="IPR036397">
    <property type="entry name" value="RNaseH_sf"/>
</dbReference>